<organism evidence="2 3">
    <name type="scientific">Streptomyces himalayensis subsp. himalayensis</name>
    <dbReference type="NCBI Taxonomy" id="2756131"/>
    <lineage>
        <taxon>Bacteria</taxon>
        <taxon>Bacillati</taxon>
        <taxon>Actinomycetota</taxon>
        <taxon>Actinomycetes</taxon>
        <taxon>Kitasatosporales</taxon>
        <taxon>Streptomycetaceae</taxon>
        <taxon>Streptomyces</taxon>
        <taxon>Streptomyces himalayensis</taxon>
    </lineage>
</organism>
<feature type="region of interest" description="Disordered" evidence="1">
    <location>
        <begin position="37"/>
        <end position="65"/>
    </location>
</feature>
<evidence type="ECO:0000256" key="1">
    <source>
        <dbReference type="SAM" id="MobiDB-lite"/>
    </source>
</evidence>
<evidence type="ECO:0000313" key="3">
    <source>
        <dbReference type="Proteomes" id="UP000545761"/>
    </source>
</evidence>
<comment type="caution">
    <text evidence="2">The sequence shown here is derived from an EMBL/GenBank/DDBJ whole genome shotgun (WGS) entry which is preliminary data.</text>
</comment>
<name>A0A7W0DUF1_9ACTN</name>
<dbReference type="AlphaFoldDB" id="A0A7W0DUF1"/>
<accession>A0A7W0DUF1</accession>
<evidence type="ECO:0000313" key="2">
    <source>
        <dbReference type="EMBL" id="MBA2951466.1"/>
    </source>
</evidence>
<dbReference type="RefSeq" id="WP_181662384.1">
    <property type="nucleotide sequence ID" value="NZ_JACEHE010000046.1"/>
</dbReference>
<gene>
    <name evidence="2" type="ORF">H1D24_38395</name>
</gene>
<feature type="compositionally biased region" description="Basic and acidic residues" evidence="1">
    <location>
        <begin position="44"/>
        <end position="65"/>
    </location>
</feature>
<reference evidence="2 3" key="1">
    <citation type="submission" date="2020-07" db="EMBL/GenBank/DDBJ databases">
        <title>Streptomyces isolated from Indian soil.</title>
        <authorList>
            <person name="Mandal S."/>
            <person name="Maiti P.K."/>
        </authorList>
    </citation>
    <scope>NUCLEOTIDE SEQUENCE [LARGE SCALE GENOMIC DNA]</scope>
    <source>
        <strain evidence="2 3">PSKA28</strain>
    </source>
</reference>
<dbReference type="Proteomes" id="UP000545761">
    <property type="component" value="Unassembled WGS sequence"/>
</dbReference>
<protein>
    <submittedName>
        <fullName evidence="2">Uncharacterized protein</fullName>
    </submittedName>
</protein>
<dbReference type="EMBL" id="JACEHE010000046">
    <property type="protein sequence ID" value="MBA2951466.1"/>
    <property type="molecule type" value="Genomic_DNA"/>
</dbReference>
<proteinExistence type="predicted"/>
<sequence>MDPTALLGPLALASMALGYMAGRLSLVSMALLSSEKDEEYVPLDDPRRDPGWCHTHDMHRDDEDE</sequence>